<evidence type="ECO:0000256" key="1">
    <source>
        <dbReference type="ARBA" id="ARBA00004477"/>
    </source>
</evidence>
<dbReference type="GO" id="GO:0005789">
    <property type="term" value="C:endoplasmic reticulum membrane"/>
    <property type="evidence" value="ECO:0007669"/>
    <property type="project" value="UniProtKB-SubCell"/>
</dbReference>
<keyword evidence="13" id="KW-0012">Acyltransferase</keyword>
<keyword evidence="8" id="KW-0319">Glycerol metabolism</keyword>
<keyword evidence="17" id="KW-1185">Reference proteome</keyword>
<dbReference type="OrthoDB" id="264532at2759"/>
<evidence type="ECO:0000256" key="2">
    <source>
        <dbReference type="ARBA" id="ARBA00004771"/>
    </source>
</evidence>
<comment type="similarity">
    <text evidence="4 14">Belongs to the diacylglycerol acyltransferase family.</text>
</comment>
<keyword evidence="10" id="KW-1133">Transmembrane helix</keyword>
<dbReference type="CDD" id="cd07987">
    <property type="entry name" value="LPLAT_MGAT-like"/>
    <property type="match status" value="1"/>
</dbReference>
<evidence type="ECO:0000313" key="17">
    <source>
        <dbReference type="Proteomes" id="UP000332933"/>
    </source>
</evidence>
<evidence type="ECO:0000256" key="12">
    <source>
        <dbReference type="ARBA" id="ARBA00023136"/>
    </source>
</evidence>
<dbReference type="PANTHER" id="PTHR12317">
    <property type="entry name" value="DIACYLGLYCEROL O-ACYLTRANSFERASE"/>
    <property type="match status" value="1"/>
</dbReference>
<reference evidence="15" key="2">
    <citation type="submission" date="2019-06" db="EMBL/GenBank/DDBJ databases">
        <title>Genomics analysis of Aphanomyces spp. identifies a new class of oomycete effector associated with host adaptation.</title>
        <authorList>
            <person name="Gaulin E."/>
        </authorList>
    </citation>
    <scope>NUCLEOTIDE SEQUENCE</scope>
    <source>
        <strain evidence="15">CBS 578.67</strain>
    </source>
</reference>
<comment type="subcellular location">
    <subcellularLocation>
        <location evidence="1 14">Endoplasmic reticulum membrane</location>
        <topology evidence="1 14">Multi-pass membrane protein</topology>
    </subcellularLocation>
</comment>
<dbReference type="Pfam" id="PF03982">
    <property type="entry name" value="DAGAT"/>
    <property type="match status" value="1"/>
</dbReference>
<comment type="pathway">
    <text evidence="3">Lipid metabolism.</text>
</comment>
<evidence type="ECO:0000256" key="5">
    <source>
        <dbReference type="ARBA" id="ARBA00022516"/>
    </source>
</evidence>
<dbReference type="EC" id="2.3.1.-" evidence="14"/>
<dbReference type="GO" id="GO:0004144">
    <property type="term" value="F:diacylglycerol O-acyltransferase activity"/>
    <property type="evidence" value="ECO:0007669"/>
    <property type="project" value="TreeGrafter"/>
</dbReference>
<evidence type="ECO:0000256" key="3">
    <source>
        <dbReference type="ARBA" id="ARBA00005189"/>
    </source>
</evidence>
<proteinExistence type="inferred from homology"/>
<evidence type="ECO:0000256" key="13">
    <source>
        <dbReference type="ARBA" id="ARBA00023315"/>
    </source>
</evidence>
<reference evidence="16 17" key="1">
    <citation type="submission" date="2019-03" db="EMBL/GenBank/DDBJ databases">
        <authorList>
            <person name="Gaulin E."/>
            <person name="Dumas B."/>
        </authorList>
    </citation>
    <scope>NUCLEOTIDE SEQUENCE [LARGE SCALE GENOMIC DNA]</scope>
    <source>
        <strain evidence="16">CBS 568.67</strain>
    </source>
</reference>
<evidence type="ECO:0000256" key="7">
    <source>
        <dbReference type="ARBA" id="ARBA00022692"/>
    </source>
</evidence>
<evidence type="ECO:0000256" key="10">
    <source>
        <dbReference type="ARBA" id="ARBA00022989"/>
    </source>
</evidence>
<gene>
    <name evidence="16" type="primary">Aste57867_22044</name>
    <name evidence="15" type="ORF">As57867_021975</name>
    <name evidence="16" type="ORF">ASTE57867_22044</name>
</gene>
<dbReference type="AlphaFoldDB" id="A0A485LJ82"/>
<evidence type="ECO:0000313" key="16">
    <source>
        <dbReference type="EMBL" id="VFT98712.1"/>
    </source>
</evidence>
<organism evidence="16 17">
    <name type="scientific">Aphanomyces stellatus</name>
    <dbReference type="NCBI Taxonomy" id="120398"/>
    <lineage>
        <taxon>Eukaryota</taxon>
        <taxon>Sar</taxon>
        <taxon>Stramenopiles</taxon>
        <taxon>Oomycota</taxon>
        <taxon>Saprolegniomycetes</taxon>
        <taxon>Saprolegniales</taxon>
        <taxon>Verrucalvaceae</taxon>
        <taxon>Aphanomyces</taxon>
    </lineage>
</organism>
<accession>A0A485LJ82</accession>
<evidence type="ECO:0000256" key="11">
    <source>
        <dbReference type="ARBA" id="ARBA00023098"/>
    </source>
</evidence>
<sequence length="308" mass="35113">MSVISIAAASIFVATLAISIQQWQFPLWQAILIATLLGYLPSYLEPSPKSPHGRYWPWWVSLDWRWVSPFQKDSKLHFEVPLAQDKQYLFAVHPHGMASWHHAILLAGTSTPSFNAIIPGEKRRHLGASVVFRVPFFREWLLFCGVVDASKHVANGVLRSGKSLVILVGGVIEQMMAMRGEHLVYVKNRKGHCKLAIQHGVPVVPAYCFGETDMLECSTFMLPFRQWVAKKYAVALPICWGPYWWCPVYPFDVEFNHVFGNPIATTKTAEPSQEEIDRVHQAYVDELQRIFDKYKAQFGYPKAKLQVV</sequence>
<evidence type="ECO:0000256" key="6">
    <source>
        <dbReference type="ARBA" id="ARBA00022679"/>
    </source>
</evidence>
<keyword evidence="5" id="KW-0444">Lipid biosynthesis</keyword>
<keyword evidence="6 14" id="KW-0808">Transferase</keyword>
<protein>
    <recommendedName>
        <fullName evidence="14">Acyltransferase</fullName>
        <ecNumber evidence="14">2.3.1.-</ecNumber>
    </recommendedName>
</protein>
<keyword evidence="9 14" id="KW-0256">Endoplasmic reticulum</keyword>
<evidence type="ECO:0000256" key="14">
    <source>
        <dbReference type="RuleBase" id="RU367023"/>
    </source>
</evidence>
<dbReference type="InterPro" id="IPR007130">
    <property type="entry name" value="DAGAT"/>
</dbReference>
<evidence type="ECO:0000256" key="8">
    <source>
        <dbReference type="ARBA" id="ARBA00022798"/>
    </source>
</evidence>
<dbReference type="GO" id="GO:0019432">
    <property type="term" value="P:triglyceride biosynthetic process"/>
    <property type="evidence" value="ECO:0007669"/>
    <property type="project" value="TreeGrafter"/>
</dbReference>
<dbReference type="GO" id="GO:0006071">
    <property type="term" value="P:glycerol metabolic process"/>
    <property type="evidence" value="ECO:0007669"/>
    <property type="project" value="UniProtKB-KW"/>
</dbReference>
<keyword evidence="11" id="KW-0443">Lipid metabolism</keyword>
<evidence type="ECO:0000313" key="15">
    <source>
        <dbReference type="EMBL" id="KAF0686079.1"/>
    </source>
</evidence>
<dbReference type="PANTHER" id="PTHR12317:SF0">
    <property type="entry name" value="ACYLTRANSFERASE"/>
    <property type="match status" value="1"/>
</dbReference>
<evidence type="ECO:0000256" key="4">
    <source>
        <dbReference type="ARBA" id="ARBA00005420"/>
    </source>
</evidence>
<name>A0A485LJ82_9STRA</name>
<comment type="pathway">
    <text evidence="2">Glycerolipid metabolism; triacylglycerol biosynthesis.</text>
</comment>
<dbReference type="Proteomes" id="UP000332933">
    <property type="component" value="Unassembled WGS sequence"/>
</dbReference>
<dbReference type="EMBL" id="VJMH01007015">
    <property type="protein sequence ID" value="KAF0686079.1"/>
    <property type="molecule type" value="Genomic_DNA"/>
</dbReference>
<keyword evidence="7" id="KW-0812">Transmembrane</keyword>
<evidence type="ECO:0000256" key="9">
    <source>
        <dbReference type="ARBA" id="ARBA00022824"/>
    </source>
</evidence>
<dbReference type="EMBL" id="CAADRA010007041">
    <property type="protein sequence ID" value="VFT98712.1"/>
    <property type="molecule type" value="Genomic_DNA"/>
</dbReference>
<keyword evidence="12" id="KW-0472">Membrane</keyword>